<dbReference type="GO" id="GO:0008270">
    <property type="term" value="F:zinc ion binding"/>
    <property type="evidence" value="ECO:0007669"/>
    <property type="project" value="UniProtKB-KW"/>
</dbReference>
<sequence>MAANPLDCAVCLNRYDSDCRNPRCLSCGHTLCTMCISLLLSTGRLTCPMCRKVHNPNIGEANQVPVNYTVLTLVEGACSNATPNGEMSELASNKQNLQDASLIHRYRCQDQIEKLTVKKRAFEFNHQMLQSKIREVEEVQVGISSALAQGDDHCKTLDAIIEGAASAQSEEQLKMASELAQRCQTDVKLWVQTAHLLCSLDDGNNGDLSLSKLALVVSKSEFGVWAKLSIQNNGDRWAQIRLCEGRLLLHSLKAESPPLEAEVLQYQEIRLLIDNTNVTTFLSIQLPDSAQLNIVCIRLRGNEDRTRQFQLMCSGERGPSYANTSFHDRENDGSTVGVWGGAR</sequence>
<feature type="domain" description="RING-type" evidence="5">
    <location>
        <begin position="8"/>
        <end position="51"/>
    </location>
</feature>
<evidence type="ECO:0000313" key="7">
    <source>
        <dbReference type="Proteomes" id="UP001497623"/>
    </source>
</evidence>
<dbReference type="PANTHER" id="PTHR22791">
    <property type="entry name" value="RING-TYPE DOMAIN-CONTAINING PROTEIN"/>
    <property type="match status" value="1"/>
</dbReference>
<keyword evidence="7" id="KW-1185">Reference proteome</keyword>
<keyword evidence="2 4" id="KW-0863">Zinc-finger</keyword>
<evidence type="ECO:0000256" key="2">
    <source>
        <dbReference type="ARBA" id="ARBA00022771"/>
    </source>
</evidence>
<feature type="non-terminal residue" evidence="6">
    <location>
        <position position="343"/>
    </location>
</feature>
<dbReference type="GO" id="GO:0016567">
    <property type="term" value="P:protein ubiquitination"/>
    <property type="evidence" value="ECO:0007669"/>
    <property type="project" value="TreeGrafter"/>
</dbReference>
<evidence type="ECO:0000313" key="6">
    <source>
        <dbReference type="EMBL" id="CAL4065051.1"/>
    </source>
</evidence>
<dbReference type="InterPro" id="IPR051435">
    <property type="entry name" value="RING_finger_E3_ubiq-ligases"/>
</dbReference>
<dbReference type="InterPro" id="IPR013083">
    <property type="entry name" value="Znf_RING/FYVE/PHD"/>
</dbReference>
<keyword evidence="3" id="KW-0862">Zinc</keyword>
<dbReference type="AlphaFoldDB" id="A0AAV2PTG4"/>
<dbReference type="PROSITE" id="PS50089">
    <property type="entry name" value="ZF_RING_2"/>
    <property type="match status" value="1"/>
</dbReference>
<dbReference type="GO" id="GO:0061630">
    <property type="term" value="F:ubiquitin protein ligase activity"/>
    <property type="evidence" value="ECO:0007669"/>
    <property type="project" value="TreeGrafter"/>
</dbReference>
<gene>
    <name evidence="6" type="ORF">MNOR_LOCUS4509</name>
</gene>
<protein>
    <recommendedName>
        <fullName evidence="5">RING-type domain-containing protein</fullName>
    </recommendedName>
</protein>
<evidence type="ECO:0000259" key="5">
    <source>
        <dbReference type="PROSITE" id="PS50089"/>
    </source>
</evidence>
<dbReference type="PROSITE" id="PS00518">
    <property type="entry name" value="ZF_RING_1"/>
    <property type="match status" value="1"/>
</dbReference>
<accession>A0AAV2PTG4</accession>
<organism evidence="6 7">
    <name type="scientific">Meganyctiphanes norvegica</name>
    <name type="common">Northern krill</name>
    <name type="synonym">Thysanopoda norvegica</name>
    <dbReference type="NCBI Taxonomy" id="48144"/>
    <lineage>
        <taxon>Eukaryota</taxon>
        <taxon>Metazoa</taxon>
        <taxon>Ecdysozoa</taxon>
        <taxon>Arthropoda</taxon>
        <taxon>Crustacea</taxon>
        <taxon>Multicrustacea</taxon>
        <taxon>Malacostraca</taxon>
        <taxon>Eumalacostraca</taxon>
        <taxon>Eucarida</taxon>
        <taxon>Euphausiacea</taxon>
        <taxon>Euphausiidae</taxon>
        <taxon>Meganyctiphanes</taxon>
    </lineage>
</organism>
<comment type="caution">
    <text evidence="6">The sequence shown here is derived from an EMBL/GenBank/DDBJ whole genome shotgun (WGS) entry which is preliminary data.</text>
</comment>
<proteinExistence type="predicted"/>
<dbReference type="Gene3D" id="3.30.40.10">
    <property type="entry name" value="Zinc/RING finger domain, C3HC4 (zinc finger)"/>
    <property type="match status" value="1"/>
</dbReference>
<dbReference type="Proteomes" id="UP001497623">
    <property type="component" value="Unassembled WGS sequence"/>
</dbReference>
<dbReference type="InterPro" id="IPR027370">
    <property type="entry name" value="Znf-RING_euk"/>
</dbReference>
<dbReference type="EMBL" id="CAXKWB010001655">
    <property type="protein sequence ID" value="CAL4065051.1"/>
    <property type="molecule type" value="Genomic_DNA"/>
</dbReference>
<dbReference type="InterPro" id="IPR001841">
    <property type="entry name" value="Znf_RING"/>
</dbReference>
<name>A0AAV2PTG4_MEGNR</name>
<keyword evidence="1" id="KW-0479">Metal-binding</keyword>
<dbReference type="SUPFAM" id="SSF57850">
    <property type="entry name" value="RING/U-box"/>
    <property type="match status" value="1"/>
</dbReference>
<evidence type="ECO:0000256" key="1">
    <source>
        <dbReference type="ARBA" id="ARBA00022723"/>
    </source>
</evidence>
<evidence type="ECO:0000256" key="3">
    <source>
        <dbReference type="ARBA" id="ARBA00022833"/>
    </source>
</evidence>
<dbReference type="Pfam" id="PF13445">
    <property type="entry name" value="zf-RING_UBOX"/>
    <property type="match status" value="1"/>
</dbReference>
<evidence type="ECO:0000256" key="4">
    <source>
        <dbReference type="PROSITE-ProRule" id="PRU00175"/>
    </source>
</evidence>
<dbReference type="InterPro" id="IPR017907">
    <property type="entry name" value="Znf_RING_CS"/>
</dbReference>
<dbReference type="SMART" id="SM00184">
    <property type="entry name" value="RING"/>
    <property type="match status" value="1"/>
</dbReference>
<reference evidence="6 7" key="1">
    <citation type="submission" date="2024-05" db="EMBL/GenBank/DDBJ databases">
        <authorList>
            <person name="Wallberg A."/>
        </authorList>
    </citation>
    <scope>NUCLEOTIDE SEQUENCE [LARGE SCALE GENOMIC DNA]</scope>
</reference>
<dbReference type="PANTHER" id="PTHR22791:SF6">
    <property type="entry name" value="RING-TYPE DOMAIN-CONTAINING PROTEIN"/>
    <property type="match status" value="1"/>
</dbReference>